<protein>
    <submittedName>
        <fullName evidence="1">Uncharacterized protein</fullName>
    </submittedName>
</protein>
<evidence type="ECO:0000313" key="2">
    <source>
        <dbReference type="Proteomes" id="UP001314170"/>
    </source>
</evidence>
<dbReference type="EMBL" id="CAWUPB010001160">
    <property type="protein sequence ID" value="CAK7340650.1"/>
    <property type="molecule type" value="Genomic_DNA"/>
</dbReference>
<dbReference type="Proteomes" id="UP001314170">
    <property type="component" value="Unassembled WGS sequence"/>
</dbReference>
<keyword evidence="2" id="KW-1185">Reference proteome</keyword>
<sequence length="54" mass="6326">MGINKPGWKQVLELKKNITVATSQWPFSSRCVSETNMHIHFPSRKDMHFLENPE</sequence>
<comment type="caution">
    <text evidence="1">The sequence shown here is derived from an EMBL/GenBank/DDBJ whole genome shotgun (WGS) entry which is preliminary data.</text>
</comment>
<organism evidence="1 2">
    <name type="scientific">Dovyalis caffra</name>
    <dbReference type="NCBI Taxonomy" id="77055"/>
    <lineage>
        <taxon>Eukaryota</taxon>
        <taxon>Viridiplantae</taxon>
        <taxon>Streptophyta</taxon>
        <taxon>Embryophyta</taxon>
        <taxon>Tracheophyta</taxon>
        <taxon>Spermatophyta</taxon>
        <taxon>Magnoliopsida</taxon>
        <taxon>eudicotyledons</taxon>
        <taxon>Gunneridae</taxon>
        <taxon>Pentapetalae</taxon>
        <taxon>rosids</taxon>
        <taxon>fabids</taxon>
        <taxon>Malpighiales</taxon>
        <taxon>Salicaceae</taxon>
        <taxon>Flacourtieae</taxon>
        <taxon>Dovyalis</taxon>
    </lineage>
</organism>
<reference evidence="1 2" key="1">
    <citation type="submission" date="2024-01" db="EMBL/GenBank/DDBJ databases">
        <authorList>
            <person name="Waweru B."/>
        </authorList>
    </citation>
    <scope>NUCLEOTIDE SEQUENCE [LARGE SCALE GENOMIC DNA]</scope>
</reference>
<dbReference type="AlphaFoldDB" id="A0AAV1RVD8"/>
<evidence type="ECO:0000313" key="1">
    <source>
        <dbReference type="EMBL" id="CAK7340650.1"/>
    </source>
</evidence>
<name>A0AAV1RVD8_9ROSI</name>
<gene>
    <name evidence="1" type="ORF">DCAF_LOCUS15736</name>
</gene>
<proteinExistence type="predicted"/>
<accession>A0AAV1RVD8</accession>